<evidence type="ECO:0000313" key="3">
    <source>
        <dbReference type="Proteomes" id="UP001500730"/>
    </source>
</evidence>
<protein>
    <recommendedName>
        <fullName evidence="4">Secreted protein</fullName>
    </recommendedName>
</protein>
<organism evidence="2 3">
    <name type="scientific">Terrabacter carboxydivorans</name>
    <dbReference type="NCBI Taxonomy" id="619730"/>
    <lineage>
        <taxon>Bacteria</taxon>
        <taxon>Bacillati</taxon>
        <taxon>Actinomycetota</taxon>
        <taxon>Actinomycetes</taxon>
        <taxon>Micrococcales</taxon>
        <taxon>Intrasporangiaceae</taxon>
        <taxon>Terrabacter</taxon>
    </lineage>
</organism>
<dbReference type="EMBL" id="BAAARE010000001">
    <property type="protein sequence ID" value="GAA2467785.1"/>
    <property type="molecule type" value="Genomic_DNA"/>
</dbReference>
<dbReference type="Proteomes" id="UP001500730">
    <property type="component" value="Unassembled WGS sequence"/>
</dbReference>
<reference evidence="2 3" key="1">
    <citation type="journal article" date="2019" name="Int. J. Syst. Evol. Microbiol.">
        <title>The Global Catalogue of Microorganisms (GCM) 10K type strain sequencing project: providing services to taxonomists for standard genome sequencing and annotation.</title>
        <authorList>
            <consortium name="The Broad Institute Genomics Platform"/>
            <consortium name="The Broad Institute Genome Sequencing Center for Infectious Disease"/>
            <person name="Wu L."/>
            <person name="Ma J."/>
        </authorList>
    </citation>
    <scope>NUCLEOTIDE SEQUENCE [LARGE SCALE GENOMIC DNA]</scope>
    <source>
        <strain evidence="2 3">JCM 16259</strain>
    </source>
</reference>
<evidence type="ECO:0000313" key="2">
    <source>
        <dbReference type="EMBL" id="GAA2467785.1"/>
    </source>
</evidence>
<feature type="region of interest" description="Disordered" evidence="1">
    <location>
        <begin position="98"/>
        <end position="139"/>
    </location>
</feature>
<gene>
    <name evidence="2" type="ORF">GCM10009858_01230</name>
</gene>
<name>A0ABN3KSZ1_9MICO</name>
<evidence type="ECO:0000256" key="1">
    <source>
        <dbReference type="SAM" id="MobiDB-lite"/>
    </source>
</evidence>
<keyword evidence="3" id="KW-1185">Reference proteome</keyword>
<proteinExistence type="predicted"/>
<accession>A0ABN3KSZ1</accession>
<evidence type="ECO:0008006" key="4">
    <source>
        <dbReference type="Google" id="ProtNLM"/>
    </source>
</evidence>
<sequence length="139" mass="13179">MSRTQPPLLEVGDGVGRGGCFVLLGLGFGLPLVGLGAAVEVGAGGAGGAVEAVLGEGGAAVVVGTDDVGADAGSTTAVAWGLLDAGPVAPGAVVALAEPEDDSADPHPSSVDVLAQLPPGRPGKPPEAIASSLQLSPDQ</sequence>
<comment type="caution">
    <text evidence="2">The sequence shown here is derived from an EMBL/GenBank/DDBJ whole genome shotgun (WGS) entry which is preliminary data.</text>
</comment>